<sequence>MNVHKLFGCKNIEKRLETLTTQLQKENYVTSIVYEANSRARFLVGGCTPIIHQLVKDVIDSEVELSRVQQENNHNRLIQFLRNEMYNTTQVPNVPVPQYDQPHDIQGNAMYNSSAKCTNAATAV</sequence>
<feature type="domain" description="LOB" evidence="5">
    <location>
        <begin position="1"/>
        <end position="72"/>
    </location>
</feature>
<dbReference type="PROSITE" id="PS50891">
    <property type="entry name" value="LOB"/>
    <property type="match status" value="1"/>
</dbReference>
<evidence type="ECO:0000256" key="1">
    <source>
        <dbReference type="ARBA" id="ARBA00004123"/>
    </source>
</evidence>
<evidence type="ECO:0000313" key="6">
    <source>
        <dbReference type="EMBL" id="KAL2545019.1"/>
    </source>
</evidence>
<dbReference type="GO" id="GO:0005634">
    <property type="term" value="C:nucleus"/>
    <property type="evidence" value="ECO:0007669"/>
    <property type="project" value="UniProtKB-SubCell"/>
</dbReference>
<dbReference type="Pfam" id="PF03195">
    <property type="entry name" value="LOB"/>
    <property type="match status" value="1"/>
</dbReference>
<protein>
    <submittedName>
        <fullName evidence="6">LOB domain-containing protein 7-like</fullName>
    </submittedName>
</protein>
<evidence type="ECO:0000256" key="4">
    <source>
        <dbReference type="ARBA" id="ARBA00023242"/>
    </source>
</evidence>
<comment type="caution">
    <text evidence="6">The sequence shown here is derived from an EMBL/GenBank/DDBJ whole genome shotgun (WGS) entry which is preliminary data.</text>
</comment>
<evidence type="ECO:0000313" key="7">
    <source>
        <dbReference type="Proteomes" id="UP001604277"/>
    </source>
</evidence>
<comment type="subcellular location">
    <subcellularLocation>
        <location evidence="1">Nucleus</location>
    </subcellularLocation>
</comment>
<reference evidence="7" key="1">
    <citation type="submission" date="2024-07" db="EMBL/GenBank/DDBJ databases">
        <title>Two chromosome-level genome assemblies of Korean endemic species Abeliophyllum distichum and Forsythia ovata (Oleaceae).</title>
        <authorList>
            <person name="Jang H."/>
        </authorList>
    </citation>
    <scope>NUCLEOTIDE SEQUENCE [LARGE SCALE GENOMIC DNA]</scope>
</reference>
<keyword evidence="4" id="KW-0539">Nucleus</keyword>
<accession>A0ABD1W5U6</accession>
<evidence type="ECO:0000256" key="3">
    <source>
        <dbReference type="ARBA" id="ARBA00022473"/>
    </source>
</evidence>
<comment type="similarity">
    <text evidence="2">Belongs to the LOB domain-containing protein family.</text>
</comment>
<dbReference type="PANTHER" id="PTHR31301">
    <property type="entry name" value="LOB DOMAIN-CONTAINING PROTEIN 4-RELATED"/>
    <property type="match status" value="1"/>
</dbReference>
<evidence type="ECO:0000259" key="5">
    <source>
        <dbReference type="PROSITE" id="PS50891"/>
    </source>
</evidence>
<dbReference type="AlphaFoldDB" id="A0ABD1W5U6"/>
<dbReference type="Proteomes" id="UP001604277">
    <property type="component" value="Unassembled WGS sequence"/>
</dbReference>
<evidence type="ECO:0000256" key="2">
    <source>
        <dbReference type="ARBA" id="ARBA00005474"/>
    </source>
</evidence>
<keyword evidence="3" id="KW-0217">Developmental protein</keyword>
<keyword evidence="7" id="KW-1185">Reference proteome</keyword>
<dbReference type="PANTHER" id="PTHR31301:SF83">
    <property type="entry name" value="PROTEIN ASYMMETRIC LEAVES 2"/>
    <property type="match status" value="1"/>
</dbReference>
<dbReference type="EMBL" id="JBFOLJ010000004">
    <property type="protein sequence ID" value="KAL2545019.1"/>
    <property type="molecule type" value="Genomic_DNA"/>
</dbReference>
<name>A0ABD1W5U6_9LAMI</name>
<dbReference type="InterPro" id="IPR004883">
    <property type="entry name" value="LOB"/>
</dbReference>
<organism evidence="6 7">
    <name type="scientific">Forsythia ovata</name>
    <dbReference type="NCBI Taxonomy" id="205694"/>
    <lineage>
        <taxon>Eukaryota</taxon>
        <taxon>Viridiplantae</taxon>
        <taxon>Streptophyta</taxon>
        <taxon>Embryophyta</taxon>
        <taxon>Tracheophyta</taxon>
        <taxon>Spermatophyta</taxon>
        <taxon>Magnoliopsida</taxon>
        <taxon>eudicotyledons</taxon>
        <taxon>Gunneridae</taxon>
        <taxon>Pentapetalae</taxon>
        <taxon>asterids</taxon>
        <taxon>lamiids</taxon>
        <taxon>Lamiales</taxon>
        <taxon>Oleaceae</taxon>
        <taxon>Forsythieae</taxon>
        <taxon>Forsythia</taxon>
    </lineage>
</organism>
<gene>
    <name evidence="6" type="ORF">Fot_14252</name>
</gene>
<proteinExistence type="inferred from homology"/>